<dbReference type="Pfam" id="PF00082">
    <property type="entry name" value="Peptidase_S8"/>
    <property type="match status" value="2"/>
</dbReference>
<sequence>MTEAERFKILSEDYADLIIDDSDKDDIIRTYPDASVSLAFDRSYIVHIPVENMTFDSIQRFGYNSIPACFGLLTTPEPPYPYNLRDLPLPFNVDGNYTGKEVLIGFVDTGIDYRNAVFRKEDGSSRIVSIWDQNIESSLYPKGFSYGTEYNNENINEALKSENPLAIVPSTDKIGHGTMLAGVAGGSQNEEYNFAGVARDVSFAVVKLKPAKAYLKEFFAIPPDAVCFQENDIISGVIYLNQLAQSLNKPLIICLGIGSSQSDHTGNRALSRYLASVSEIRGRAVVVSAGNEANRGSHYYNDIKPPASFDDVVLSVGENTYGFTMQFWGTSPNRFWIDLYAPNEEFITRVPPSTNNNILYTLQDMEITIDSQLKEPYTSEQFIVIRFSKPIPGNWHFYVYGLKGDLPMRFHLWLPLHTFLSAGTAFLQPNNYTTIVAPGNNDRLICATAYNPLDGILFFYASRGNTINNFPKPDITAPGVNILSPYLDNTFIRVTGTSVSSAYIAGVLALLLEWAVTDENFPEMNTALLKKIITQSASRNPDERYPNPDWGYGIVDVNSMGAVINSIISVQ</sequence>
<dbReference type="InterPro" id="IPR050131">
    <property type="entry name" value="Peptidase_S8_subtilisin-like"/>
</dbReference>
<dbReference type="Gene3D" id="3.40.50.200">
    <property type="entry name" value="Peptidase S8/S53 domain"/>
    <property type="match status" value="1"/>
</dbReference>
<dbReference type="OrthoDB" id="9762689at2"/>
<reference evidence="8 9" key="1">
    <citation type="submission" date="2016-12" db="EMBL/GenBank/DDBJ databases">
        <authorList>
            <person name="Song W.-J."/>
            <person name="Kurnit D.M."/>
        </authorList>
    </citation>
    <scope>NUCLEOTIDE SEQUENCE [LARGE SCALE GENOMIC DNA]</scope>
    <source>
        <strain evidence="8 9">DSM 12503</strain>
    </source>
</reference>
<accession>A0A1M7Y9D3</accession>
<dbReference type="PANTHER" id="PTHR43806:SF11">
    <property type="entry name" value="CEREVISIN-RELATED"/>
    <property type="match status" value="1"/>
</dbReference>
<evidence type="ECO:0000256" key="4">
    <source>
        <dbReference type="ARBA" id="ARBA00022825"/>
    </source>
</evidence>
<feature type="active site" description="Charge relay system" evidence="5 6">
    <location>
        <position position="498"/>
    </location>
</feature>
<evidence type="ECO:0000256" key="5">
    <source>
        <dbReference type="PIRSR" id="PIRSR615500-1"/>
    </source>
</evidence>
<dbReference type="GO" id="GO:0006508">
    <property type="term" value="P:proteolysis"/>
    <property type="evidence" value="ECO:0007669"/>
    <property type="project" value="UniProtKB-KW"/>
</dbReference>
<protein>
    <submittedName>
        <fullName evidence="8">Subtilase family protein</fullName>
    </submittedName>
</protein>
<evidence type="ECO:0000256" key="2">
    <source>
        <dbReference type="ARBA" id="ARBA00022670"/>
    </source>
</evidence>
<organism evidence="8 9">
    <name type="scientific">Anaerocolumna xylanovorans DSM 12503</name>
    <dbReference type="NCBI Taxonomy" id="1121345"/>
    <lineage>
        <taxon>Bacteria</taxon>
        <taxon>Bacillati</taxon>
        <taxon>Bacillota</taxon>
        <taxon>Clostridia</taxon>
        <taxon>Lachnospirales</taxon>
        <taxon>Lachnospiraceae</taxon>
        <taxon>Anaerocolumna</taxon>
    </lineage>
</organism>
<dbReference type="PIRSF" id="PIRSF037894">
    <property type="entry name" value="Subtilisin_rel_CspABC"/>
    <property type="match status" value="1"/>
</dbReference>
<dbReference type="PRINTS" id="PR00723">
    <property type="entry name" value="SUBTILISIN"/>
</dbReference>
<keyword evidence="4 6" id="KW-0720">Serine protease</keyword>
<dbReference type="RefSeq" id="WP_073588885.1">
    <property type="nucleotide sequence ID" value="NZ_FRFD01000006.1"/>
</dbReference>
<feature type="active site" description="Charge relay system" evidence="5 6">
    <location>
        <position position="176"/>
    </location>
</feature>
<feature type="domain" description="Peptidase S8/S53" evidence="7">
    <location>
        <begin position="99"/>
        <end position="345"/>
    </location>
</feature>
<feature type="domain" description="Peptidase S8/S53" evidence="7">
    <location>
        <begin position="428"/>
        <end position="546"/>
    </location>
</feature>
<dbReference type="Proteomes" id="UP000184612">
    <property type="component" value="Unassembled WGS sequence"/>
</dbReference>
<feature type="active site" description="Charge relay system" evidence="5 6">
    <location>
        <position position="108"/>
    </location>
</feature>
<dbReference type="AlphaFoldDB" id="A0A1M7Y9D3"/>
<name>A0A1M7Y9D3_9FIRM</name>
<dbReference type="Gene3D" id="2.60.120.1290">
    <property type="match status" value="1"/>
</dbReference>
<keyword evidence="3 6" id="KW-0378">Hydrolase</keyword>
<dbReference type="InterPro" id="IPR023827">
    <property type="entry name" value="Peptidase_S8_Asp-AS"/>
</dbReference>
<dbReference type="GO" id="GO:0004252">
    <property type="term" value="F:serine-type endopeptidase activity"/>
    <property type="evidence" value="ECO:0007669"/>
    <property type="project" value="UniProtKB-UniRule"/>
</dbReference>
<evidence type="ECO:0000256" key="3">
    <source>
        <dbReference type="ARBA" id="ARBA00022801"/>
    </source>
</evidence>
<dbReference type="SUPFAM" id="SSF52743">
    <property type="entry name" value="Subtilisin-like"/>
    <property type="match status" value="1"/>
</dbReference>
<dbReference type="InterPro" id="IPR034045">
    <property type="entry name" value="Pep_S8_CspA-like"/>
</dbReference>
<evidence type="ECO:0000256" key="6">
    <source>
        <dbReference type="PROSITE-ProRule" id="PRU01240"/>
    </source>
</evidence>
<dbReference type="PROSITE" id="PS51892">
    <property type="entry name" value="SUBTILASE"/>
    <property type="match status" value="1"/>
</dbReference>
<dbReference type="EMBL" id="FRFD01000006">
    <property type="protein sequence ID" value="SHO49191.1"/>
    <property type="molecule type" value="Genomic_DNA"/>
</dbReference>
<proteinExistence type="inferred from homology"/>
<dbReference type="PROSITE" id="PS00136">
    <property type="entry name" value="SUBTILASE_ASP"/>
    <property type="match status" value="1"/>
</dbReference>
<evidence type="ECO:0000256" key="1">
    <source>
        <dbReference type="ARBA" id="ARBA00011073"/>
    </source>
</evidence>
<evidence type="ECO:0000313" key="8">
    <source>
        <dbReference type="EMBL" id="SHO49191.1"/>
    </source>
</evidence>
<dbReference type="InterPro" id="IPR017310">
    <property type="entry name" value="Pept_S8A_subtilisin_clostridia"/>
</dbReference>
<keyword evidence="9" id="KW-1185">Reference proteome</keyword>
<dbReference type="CDD" id="cd07478">
    <property type="entry name" value="Peptidases_S8_CspA-like"/>
    <property type="match status" value="1"/>
</dbReference>
<gene>
    <name evidence="8" type="ORF">SAMN02745217_02185</name>
</gene>
<dbReference type="InterPro" id="IPR015500">
    <property type="entry name" value="Peptidase_S8_subtilisin-rel"/>
</dbReference>
<dbReference type="InterPro" id="IPR036852">
    <property type="entry name" value="Peptidase_S8/S53_dom_sf"/>
</dbReference>
<evidence type="ECO:0000259" key="7">
    <source>
        <dbReference type="Pfam" id="PF00082"/>
    </source>
</evidence>
<comment type="similarity">
    <text evidence="1 6">Belongs to the peptidase S8 family.</text>
</comment>
<dbReference type="InterPro" id="IPR000209">
    <property type="entry name" value="Peptidase_S8/S53_dom"/>
</dbReference>
<dbReference type="PANTHER" id="PTHR43806">
    <property type="entry name" value="PEPTIDASE S8"/>
    <property type="match status" value="1"/>
</dbReference>
<dbReference type="STRING" id="1121345.SAMN02745217_02185"/>
<evidence type="ECO:0000313" key="9">
    <source>
        <dbReference type="Proteomes" id="UP000184612"/>
    </source>
</evidence>
<keyword evidence="2 6" id="KW-0645">Protease</keyword>